<feature type="region of interest" description="Disordered" evidence="1">
    <location>
        <begin position="1"/>
        <end position="21"/>
    </location>
</feature>
<proteinExistence type="predicted"/>
<protein>
    <submittedName>
        <fullName evidence="2">Uncharacterized protein</fullName>
    </submittedName>
</protein>
<sequence>MANIRSTDDAAAGSASAVPGTQPISTHVRRILTLDEVLEPRGWRLDAREVSNSVILWWSFGADGDFRSVKISYEPQADDGKDLDVWWGDPSQGAKVTRHYMPEVIHHIEDLETYAEGDVLPAWATG</sequence>
<comment type="caution">
    <text evidence="2">The sequence shown here is derived from an EMBL/GenBank/DDBJ whole genome shotgun (WGS) entry which is preliminary data.</text>
</comment>
<keyword evidence="3" id="KW-1185">Reference proteome</keyword>
<dbReference type="AlphaFoldDB" id="A0A552WP63"/>
<dbReference type="EMBL" id="VJXR01000045">
    <property type="protein sequence ID" value="TRW44389.1"/>
    <property type="molecule type" value="Genomic_DNA"/>
</dbReference>
<dbReference type="RefSeq" id="WP_143419049.1">
    <property type="nucleotide sequence ID" value="NZ_VJXR01000045.1"/>
</dbReference>
<gene>
    <name evidence="2" type="ORF">FJ693_13750</name>
</gene>
<reference evidence="2 3" key="1">
    <citation type="submission" date="2019-07" db="EMBL/GenBank/DDBJ databases">
        <title>Georgenia wutianyii sp. nov. and Georgenia *** sp. nov. isolated from plateau pika (Ochotona curzoniae) in the Qinghai-Tibet plateau of China.</title>
        <authorList>
            <person name="Tian Z."/>
        </authorList>
    </citation>
    <scope>NUCLEOTIDE SEQUENCE [LARGE SCALE GENOMIC DNA]</scope>
    <source>
        <strain evidence="2 3">Z446</strain>
    </source>
</reference>
<organism evidence="2 3">
    <name type="scientific">Georgenia yuyongxinii</name>
    <dbReference type="NCBI Taxonomy" id="2589797"/>
    <lineage>
        <taxon>Bacteria</taxon>
        <taxon>Bacillati</taxon>
        <taxon>Actinomycetota</taxon>
        <taxon>Actinomycetes</taxon>
        <taxon>Micrococcales</taxon>
        <taxon>Bogoriellaceae</taxon>
        <taxon>Georgenia</taxon>
    </lineage>
</organism>
<dbReference type="Proteomes" id="UP000318693">
    <property type="component" value="Unassembled WGS sequence"/>
</dbReference>
<evidence type="ECO:0000313" key="2">
    <source>
        <dbReference type="EMBL" id="TRW44389.1"/>
    </source>
</evidence>
<accession>A0A552WP63</accession>
<name>A0A552WP63_9MICO</name>
<evidence type="ECO:0000313" key="3">
    <source>
        <dbReference type="Proteomes" id="UP000318693"/>
    </source>
</evidence>
<evidence type="ECO:0000256" key="1">
    <source>
        <dbReference type="SAM" id="MobiDB-lite"/>
    </source>
</evidence>